<dbReference type="OrthoDB" id="26525at2759"/>
<dbReference type="InterPro" id="IPR027417">
    <property type="entry name" value="P-loop_NTPase"/>
</dbReference>
<sequence length="189" mass="22299">MGKSNVGKSLILLSYINNGFLSMKYPQTTISVDFKQKTEQVNDKIINLQLWDTAGLEQFRPIIQTYYKNAKAAILVFDLNDIQSLIDVKYWLRELRIQCGKDVIKILVGNKCDLEYNEPDQEIIQQYCKEYEMEYIKTSAVMNINIQELFRNLSQKIYEKFKDGINSERKIKLNQEFQQIKNENKKKCC</sequence>
<dbReference type="PROSITE" id="PS51419">
    <property type="entry name" value="RAB"/>
    <property type="match status" value="1"/>
</dbReference>
<dbReference type="OMA" id="PANEAQN"/>
<dbReference type="PANTHER" id="PTHR47978">
    <property type="match status" value="1"/>
</dbReference>
<dbReference type="RefSeq" id="XP_004030079.1">
    <property type="nucleotide sequence ID" value="XM_004030031.1"/>
</dbReference>
<organism evidence="2 3">
    <name type="scientific">Ichthyophthirius multifiliis</name>
    <name type="common">White spot disease agent</name>
    <name type="synonym">Ich</name>
    <dbReference type="NCBI Taxonomy" id="5932"/>
    <lineage>
        <taxon>Eukaryota</taxon>
        <taxon>Sar</taxon>
        <taxon>Alveolata</taxon>
        <taxon>Ciliophora</taxon>
        <taxon>Intramacronucleata</taxon>
        <taxon>Oligohymenophorea</taxon>
        <taxon>Hymenostomatida</taxon>
        <taxon>Ophryoglenina</taxon>
        <taxon>Ichthyophthirius</taxon>
    </lineage>
</organism>
<keyword evidence="1" id="KW-0547">Nucleotide-binding</keyword>
<protein>
    <submittedName>
        <fullName evidence="2">Ras oncogene family protein, putative</fullName>
    </submittedName>
</protein>
<dbReference type="Pfam" id="PF00071">
    <property type="entry name" value="Ras"/>
    <property type="match status" value="1"/>
</dbReference>
<evidence type="ECO:0000313" key="2">
    <source>
        <dbReference type="EMBL" id="EGR28843.1"/>
    </source>
</evidence>
<dbReference type="GO" id="GO:0005525">
    <property type="term" value="F:GTP binding"/>
    <property type="evidence" value="ECO:0007669"/>
    <property type="project" value="InterPro"/>
</dbReference>
<dbReference type="PROSITE" id="PS51421">
    <property type="entry name" value="RAS"/>
    <property type="match status" value="1"/>
</dbReference>
<dbReference type="Proteomes" id="UP000008983">
    <property type="component" value="Unassembled WGS sequence"/>
</dbReference>
<evidence type="ECO:0000313" key="3">
    <source>
        <dbReference type="Proteomes" id="UP000008983"/>
    </source>
</evidence>
<dbReference type="GeneID" id="14904932"/>
<dbReference type="InterPro" id="IPR001806">
    <property type="entry name" value="Small_GTPase"/>
</dbReference>
<dbReference type="STRING" id="857967.G0R112"/>
<name>G0R112_ICHMU</name>
<proteinExistence type="predicted"/>
<dbReference type="InterPro" id="IPR005225">
    <property type="entry name" value="Small_GTP-bd"/>
</dbReference>
<dbReference type="SMART" id="SM00173">
    <property type="entry name" value="RAS"/>
    <property type="match status" value="1"/>
</dbReference>
<dbReference type="NCBIfam" id="TIGR00231">
    <property type="entry name" value="small_GTP"/>
    <property type="match status" value="1"/>
</dbReference>
<dbReference type="CDD" id="cd00154">
    <property type="entry name" value="Rab"/>
    <property type="match status" value="1"/>
</dbReference>
<dbReference type="PRINTS" id="PR00449">
    <property type="entry name" value="RASTRNSFRMNG"/>
</dbReference>
<dbReference type="eggNOG" id="KOG0079">
    <property type="taxonomic scope" value="Eukaryota"/>
</dbReference>
<keyword evidence="3" id="KW-1185">Reference proteome</keyword>
<dbReference type="SUPFAM" id="SSF52540">
    <property type="entry name" value="P-loop containing nucleoside triphosphate hydrolases"/>
    <property type="match status" value="1"/>
</dbReference>
<accession>G0R112</accession>
<evidence type="ECO:0000256" key="1">
    <source>
        <dbReference type="ARBA" id="ARBA00022741"/>
    </source>
</evidence>
<reference evidence="2 3" key="1">
    <citation type="submission" date="2011-07" db="EMBL/GenBank/DDBJ databases">
        <authorList>
            <person name="Coyne R."/>
            <person name="Brami D."/>
            <person name="Johnson J."/>
            <person name="Hostetler J."/>
            <person name="Hannick L."/>
            <person name="Clark T."/>
            <person name="Cassidy-Hanley D."/>
            <person name="Inman J."/>
        </authorList>
    </citation>
    <scope>NUCLEOTIDE SEQUENCE [LARGE SCALE GENOMIC DNA]</scope>
    <source>
        <strain evidence="2 3">G5</strain>
    </source>
</reference>
<dbReference type="InParanoid" id="G0R112"/>
<dbReference type="SMART" id="SM00174">
    <property type="entry name" value="RHO"/>
    <property type="match status" value="1"/>
</dbReference>
<dbReference type="SMART" id="SM00175">
    <property type="entry name" value="RAB"/>
    <property type="match status" value="1"/>
</dbReference>
<dbReference type="GO" id="GO:0003924">
    <property type="term" value="F:GTPase activity"/>
    <property type="evidence" value="ECO:0007669"/>
    <property type="project" value="InterPro"/>
</dbReference>
<dbReference type="AlphaFoldDB" id="G0R112"/>
<dbReference type="Gene3D" id="3.40.50.300">
    <property type="entry name" value="P-loop containing nucleotide triphosphate hydrolases"/>
    <property type="match status" value="1"/>
</dbReference>
<dbReference type="FunFam" id="3.40.50.300:FF:001329">
    <property type="entry name" value="Small GTP-binding protein, putative"/>
    <property type="match status" value="1"/>
</dbReference>
<dbReference type="EMBL" id="GL984207">
    <property type="protein sequence ID" value="EGR28843.1"/>
    <property type="molecule type" value="Genomic_DNA"/>
</dbReference>
<gene>
    <name evidence="2" type="ORF">IMG5_167960</name>
</gene>